<dbReference type="InterPro" id="IPR043502">
    <property type="entry name" value="DNA/RNA_pol_sf"/>
</dbReference>
<name>A0A5B6VBJ5_9ROSI</name>
<evidence type="ECO:0000256" key="3">
    <source>
        <dbReference type="ARBA" id="ARBA00022695"/>
    </source>
</evidence>
<keyword evidence="10" id="KW-1185">Reference proteome</keyword>
<keyword evidence="1" id="KW-0645">Protease</keyword>
<evidence type="ECO:0000256" key="1">
    <source>
        <dbReference type="ARBA" id="ARBA00022670"/>
    </source>
</evidence>
<dbReference type="GO" id="GO:0008233">
    <property type="term" value="F:peptidase activity"/>
    <property type="evidence" value="ECO:0007669"/>
    <property type="project" value="UniProtKB-KW"/>
</dbReference>
<dbReference type="PANTHER" id="PTHR24559:SF444">
    <property type="entry name" value="REVERSE TRANSCRIPTASE DOMAIN-CONTAINING PROTEIN"/>
    <property type="match status" value="1"/>
</dbReference>
<keyword evidence="2" id="KW-0808">Transferase</keyword>
<dbReference type="InterPro" id="IPR000477">
    <property type="entry name" value="RT_dom"/>
</dbReference>
<dbReference type="AlphaFoldDB" id="A0A5B6VBJ5"/>
<dbReference type="GO" id="GO:0003964">
    <property type="term" value="F:RNA-directed DNA polymerase activity"/>
    <property type="evidence" value="ECO:0007669"/>
    <property type="project" value="UniProtKB-KW"/>
</dbReference>
<dbReference type="FunFam" id="3.10.10.10:FF:000007">
    <property type="entry name" value="Retrovirus-related Pol polyprotein from transposon 17.6-like Protein"/>
    <property type="match status" value="1"/>
</dbReference>
<protein>
    <submittedName>
        <fullName evidence="9">RNA-directed DNA polymerase-like protein</fullName>
    </submittedName>
</protein>
<dbReference type="GO" id="GO:0004519">
    <property type="term" value="F:endonuclease activity"/>
    <property type="evidence" value="ECO:0007669"/>
    <property type="project" value="UniProtKB-KW"/>
</dbReference>
<dbReference type="Gene3D" id="3.10.10.10">
    <property type="entry name" value="HIV Type 1 Reverse Transcriptase, subunit A, domain 1"/>
    <property type="match status" value="1"/>
</dbReference>
<evidence type="ECO:0000256" key="2">
    <source>
        <dbReference type="ARBA" id="ARBA00022679"/>
    </source>
</evidence>
<evidence type="ECO:0000256" key="7">
    <source>
        <dbReference type="ARBA" id="ARBA00022918"/>
    </source>
</evidence>
<evidence type="ECO:0000256" key="4">
    <source>
        <dbReference type="ARBA" id="ARBA00022722"/>
    </source>
</evidence>
<accession>A0A5B6VBJ5</accession>
<evidence type="ECO:0000259" key="8">
    <source>
        <dbReference type="Pfam" id="PF00078"/>
    </source>
</evidence>
<keyword evidence="3" id="KW-0548">Nucleotidyltransferase</keyword>
<dbReference type="GO" id="GO:0006508">
    <property type="term" value="P:proteolysis"/>
    <property type="evidence" value="ECO:0007669"/>
    <property type="project" value="UniProtKB-KW"/>
</dbReference>
<dbReference type="InterPro" id="IPR043128">
    <property type="entry name" value="Rev_trsase/Diguanyl_cyclase"/>
</dbReference>
<evidence type="ECO:0000256" key="5">
    <source>
        <dbReference type="ARBA" id="ARBA00022759"/>
    </source>
</evidence>
<dbReference type="Pfam" id="PF00078">
    <property type="entry name" value="RVT_1"/>
    <property type="match status" value="1"/>
</dbReference>
<feature type="domain" description="Reverse transcriptase" evidence="8">
    <location>
        <begin position="22"/>
        <end position="153"/>
    </location>
</feature>
<dbReference type="PANTHER" id="PTHR24559">
    <property type="entry name" value="TRANSPOSON TY3-I GAG-POL POLYPROTEIN"/>
    <property type="match status" value="1"/>
</dbReference>
<sequence length="154" mass="17872">MVYINQRVAKVTPLIRSAPTINQALVKELKRYGATEFAGLKGVDPSMAEIWERPTHGGKLSHDISGYYQLKVKDSDVPKTAFRTRYGYYEFLVMPFGLTNAPATFMDLINRIFQHYLNQFVVIFIDDILIYLKPEAEHEQHLRILLQVLREKQL</sequence>
<dbReference type="EMBL" id="SMMG02000007">
    <property type="protein sequence ID" value="KAA3466443.1"/>
    <property type="molecule type" value="Genomic_DNA"/>
</dbReference>
<dbReference type="SUPFAM" id="SSF56672">
    <property type="entry name" value="DNA/RNA polymerases"/>
    <property type="match status" value="1"/>
</dbReference>
<keyword evidence="7 9" id="KW-0695">RNA-directed DNA polymerase</keyword>
<evidence type="ECO:0000313" key="10">
    <source>
        <dbReference type="Proteomes" id="UP000325315"/>
    </source>
</evidence>
<evidence type="ECO:0000313" key="9">
    <source>
        <dbReference type="EMBL" id="KAA3466443.1"/>
    </source>
</evidence>
<dbReference type="Gene3D" id="3.30.70.270">
    <property type="match status" value="1"/>
</dbReference>
<gene>
    <name evidence="9" type="ORF">EPI10_001536</name>
</gene>
<dbReference type="Proteomes" id="UP000325315">
    <property type="component" value="Unassembled WGS sequence"/>
</dbReference>
<evidence type="ECO:0000256" key="6">
    <source>
        <dbReference type="ARBA" id="ARBA00022801"/>
    </source>
</evidence>
<keyword evidence="4" id="KW-0540">Nuclease</keyword>
<reference evidence="10" key="1">
    <citation type="journal article" date="2019" name="Plant Biotechnol. J.">
        <title>Genome sequencing of the Australian wild diploid species Gossypium australe highlights disease resistance and delayed gland morphogenesis.</title>
        <authorList>
            <person name="Cai Y."/>
            <person name="Cai X."/>
            <person name="Wang Q."/>
            <person name="Wang P."/>
            <person name="Zhang Y."/>
            <person name="Cai C."/>
            <person name="Xu Y."/>
            <person name="Wang K."/>
            <person name="Zhou Z."/>
            <person name="Wang C."/>
            <person name="Geng S."/>
            <person name="Li B."/>
            <person name="Dong Q."/>
            <person name="Hou Y."/>
            <person name="Wang H."/>
            <person name="Ai P."/>
            <person name="Liu Z."/>
            <person name="Yi F."/>
            <person name="Sun M."/>
            <person name="An G."/>
            <person name="Cheng J."/>
            <person name="Zhang Y."/>
            <person name="Shi Q."/>
            <person name="Xie Y."/>
            <person name="Shi X."/>
            <person name="Chang Y."/>
            <person name="Huang F."/>
            <person name="Chen Y."/>
            <person name="Hong S."/>
            <person name="Mi L."/>
            <person name="Sun Q."/>
            <person name="Zhang L."/>
            <person name="Zhou B."/>
            <person name="Peng R."/>
            <person name="Zhang X."/>
            <person name="Liu F."/>
        </authorList>
    </citation>
    <scope>NUCLEOTIDE SEQUENCE [LARGE SCALE GENOMIC DNA]</scope>
    <source>
        <strain evidence="10">cv. PA1801</strain>
    </source>
</reference>
<proteinExistence type="predicted"/>
<keyword evidence="5" id="KW-0255">Endonuclease</keyword>
<keyword evidence="6" id="KW-0378">Hydrolase</keyword>
<organism evidence="9 10">
    <name type="scientific">Gossypium australe</name>
    <dbReference type="NCBI Taxonomy" id="47621"/>
    <lineage>
        <taxon>Eukaryota</taxon>
        <taxon>Viridiplantae</taxon>
        <taxon>Streptophyta</taxon>
        <taxon>Embryophyta</taxon>
        <taxon>Tracheophyta</taxon>
        <taxon>Spermatophyta</taxon>
        <taxon>Magnoliopsida</taxon>
        <taxon>eudicotyledons</taxon>
        <taxon>Gunneridae</taxon>
        <taxon>Pentapetalae</taxon>
        <taxon>rosids</taxon>
        <taxon>malvids</taxon>
        <taxon>Malvales</taxon>
        <taxon>Malvaceae</taxon>
        <taxon>Malvoideae</taxon>
        <taxon>Gossypium</taxon>
    </lineage>
</organism>
<comment type="caution">
    <text evidence="9">The sequence shown here is derived from an EMBL/GenBank/DDBJ whole genome shotgun (WGS) entry which is preliminary data.</text>
</comment>
<dbReference type="OrthoDB" id="999584at2759"/>
<dbReference type="InterPro" id="IPR053134">
    <property type="entry name" value="RNA-dir_DNA_polymerase"/>
</dbReference>
<dbReference type="CDD" id="cd01647">
    <property type="entry name" value="RT_LTR"/>
    <property type="match status" value="1"/>
</dbReference>